<reference evidence="1" key="1">
    <citation type="submission" date="2021-02" db="EMBL/GenBank/DDBJ databases">
        <authorList>
            <person name="Nowell W R."/>
        </authorList>
    </citation>
    <scope>NUCLEOTIDE SEQUENCE</scope>
</reference>
<evidence type="ECO:0000313" key="2">
    <source>
        <dbReference type="Proteomes" id="UP000681722"/>
    </source>
</evidence>
<name>A0A8S3A8C9_9BILA</name>
<feature type="non-terminal residue" evidence="1">
    <location>
        <position position="1"/>
    </location>
</feature>
<protein>
    <submittedName>
        <fullName evidence="1">Uncharacterized protein</fullName>
    </submittedName>
</protein>
<sequence length="70" mass="7687">DTAYITDNDGNQIFKLLKGTINATIIANATKPADVVVDTSGKENMQEGGPRLPIQPNYIVHLYKLACHKF</sequence>
<dbReference type="AlphaFoldDB" id="A0A8S3A8C9"/>
<dbReference type="EMBL" id="CAJOBC010159016">
    <property type="protein sequence ID" value="CAF4693089.1"/>
    <property type="molecule type" value="Genomic_DNA"/>
</dbReference>
<evidence type="ECO:0000313" key="1">
    <source>
        <dbReference type="EMBL" id="CAF4693089.1"/>
    </source>
</evidence>
<dbReference type="Proteomes" id="UP000681722">
    <property type="component" value="Unassembled WGS sequence"/>
</dbReference>
<dbReference type="OrthoDB" id="10054707at2759"/>
<comment type="caution">
    <text evidence="1">The sequence shown here is derived from an EMBL/GenBank/DDBJ whole genome shotgun (WGS) entry which is preliminary data.</text>
</comment>
<organism evidence="1 2">
    <name type="scientific">Didymodactylos carnosus</name>
    <dbReference type="NCBI Taxonomy" id="1234261"/>
    <lineage>
        <taxon>Eukaryota</taxon>
        <taxon>Metazoa</taxon>
        <taxon>Spiralia</taxon>
        <taxon>Gnathifera</taxon>
        <taxon>Rotifera</taxon>
        <taxon>Eurotatoria</taxon>
        <taxon>Bdelloidea</taxon>
        <taxon>Philodinida</taxon>
        <taxon>Philodinidae</taxon>
        <taxon>Didymodactylos</taxon>
    </lineage>
</organism>
<proteinExistence type="predicted"/>
<gene>
    <name evidence="1" type="ORF">SRO942_LOCUS51272</name>
</gene>
<accession>A0A8S3A8C9</accession>